<evidence type="ECO:0000256" key="1">
    <source>
        <dbReference type="ARBA" id="ARBA00007958"/>
    </source>
</evidence>
<dbReference type="RefSeq" id="WP_054583197.1">
    <property type="nucleotide sequence ID" value="NZ_LGUC01000001.1"/>
</dbReference>
<reference evidence="3" key="1">
    <citation type="submission" date="2013-11" db="EMBL/GenBank/DDBJ databases">
        <authorList>
            <person name="Hoang H.T."/>
            <person name="Killian M.L."/>
            <person name="Madson D.M."/>
            <person name="Arruda P.H.E."/>
            <person name="Sun D."/>
            <person name="Schwartz K.J."/>
            <person name="Yoon K."/>
        </authorList>
    </citation>
    <scope>NUCLEOTIDE SEQUENCE [LARGE SCALE GENOMIC DNA]</scope>
    <source>
        <strain evidence="3">CDK2</strain>
    </source>
</reference>
<dbReference type="GO" id="GO:0008967">
    <property type="term" value="F:phosphoglycolate phosphatase activity"/>
    <property type="evidence" value="ECO:0007669"/>
    <property type="project" value="TreeGrafter"/>
</dbReference>
<dbReference type="PATRIC" id="fig|699431.3.peg.859"/>
<dbReference type="InterPro" id="IPR050155">
    <property type="entry name" value="HAD-like_hydrolase_sf"/>
</dbReference>
<comment type="caution">
    <text evidence="2">The sequence shown here is derived from an EMBL/GenBank/DDBJ whole genome shotgun (WGS) entry which is preliminary data.</text>
</comment>
<protein>
    <submittedName>
        <fullName evidence="2">Phosphoglycolate phosphatase</fullName>
    </submittedName>
</protein>
<dbReference type="PANTHER" id="PTHR43434">
    <property type="entry name" value="PHOSPHOGLYCOLATE PHOSPHATASE"/>
    <property type="match status" value="1"/>
</dbReference>
<dbReference type="SUPFAM" id="SSF56784">
    <property type="entry name" value="HAD-like"/>
    <property type="match status" value="1"/>
</dbReference>
<dbReference type="Pfam" id="PF13419">
    <property type="entry name" value="HAD_2"/>
    <property type="match status" value="1"/>
</dbReference>
<dbReference type="InterPro" id="IPR036412">
    <property type="entry name" value="HAD-like_sf"/>
</dbReference>
<dbReference type="Gene3D" id="3.40.50.1000">
    <property type="entry name" value="HAD superfamily/HAD-like"/>
    <property type="match status" value="1"/>
</dbReference>
<proteinExistence type="inferred from homology"/>
<dbReference type="InterPro" id="IPR041492">
    <property type="entry name" value="HAD_2"/>
</dbReference>
<dbReference type="Proteomes" id="UP000050535">
    <property type="component" value="Unassembled WGS sequence"/>
</dbReference>
<dbReference type="NCBIfam" id="TIGR01549">
    <property type="entry name" value="HAD-SF-IA-v1"/>
    <property type="match status" value="1"/>
</dbReference>
<dbReference type="STRING" id="699431.SY89_00828"/>
<dbReference type="PANTHER" id="PTHR43434:SF1">
    <property type="entry name" value="PHOSPHOGLYCOLATE PHOSPHATASE"/>
    <property type="match status" value="1"/>
</dbReference>
<keyword evidence="3" id="KW-1185">Reference proteome</keyword>
<organism evidence="2 3">
    <name type="scientific">Halolamina pelagica</name>
    <dbReference type="NCBI Taxonomy" id="699431"/>
    <lineage>
        <taxon>Archaea</taxon>
        <taxon>Methanobacteriati</taxon>
        <taxon>Methanobacteriota</taxon>
        <taxon>Stenosarchaea group</taxon>
        <taxon>Halobacteria</taxon>
        <taxon>Halobacteriales</taxon>
        <taxon>Haloferacaceae</taxon>
    </lineage>
</organism>
<dbReference type="InterPro" id="IPR006439">
    <property type="entry name" value="HAD-SF_hydro_IA"/>
</dbReference>
<comment type="similarity">
    <text evidence="1">Belongs to the HAD-like hydrolase superfamily.</text>
</comment>
<sequence>MQPVVYDLDGTLVSLPVDWGAARDDLAADLRGVGVDPGDRDLWGLLELAETEGHRDRFEAVVGEHEREAARAAPALELVEELRAHPGPVGVCSLNSEAACRIALDRHGLDADAVVGRDSVGSYKPDPEPLLSTLSAMDVEGEAAVFVGDSERDRVTAERAGVPFRWVE</sequence>
<accession>A0A0P7I0A6</accession>
<dbReference type="AlphaFoldDB" id="A0A0P7I0A6"/>
<name>A0A0P7I0A6_9EURY</name>
<evidence type="ECO:0000313" key="2">
    <source>
        <dbReference type="EMBL" id="KPN30106.1"/>
    </source>
</evidence>
<evidence type="ECO:0000313" key="3">
    <source>
        <dbReference type="Proteomes" id="UP000050535"/>
    </source>
</evidence>
<dbReference type="InterPro" id="IPR023214">
    <property type="entry name" value="HAD_sf"/>
</dbReference>
<dbReference type="OrthoDB" id="212720at2157"/>
<dbReference type="EMBL" id="LGUC01000001">
    <property type="protein sequence ID" value="KPN30106.1"/>
    <property type="molecule type" value="Genomic_DNA"/>
</dbReference>
<dbReference type="GO" id="GO:0006281">
    <property type="term" value="P:DNA repair"/>
    <property type="evidence" value="ECO:0007669"/>
    <property type="project" value="TreeGrafter"/>
</dbReference>
<gene>
    <name evidence="2" type="ORF">SY89_00828</name>
</gene>